<protein>
    <submittedName>
        <fullName evidence="2">Uncharacterized protein</fullName>
    </submittedName>
</protein>
<keyword evidence="1" id="KW-1133">Transmembrane helix</keyword>
<organism evidence="2 3">
    <name type="scientific">Alectoria fallacina</name>
    <dbReference type="NCBI Taxonomy" id="1903189"/>
    <lineage>
        <taxon>Eukaryota</taxon>
        <taxon>Fungi</taxon>
        <taxon>Dikarya</taxon>
        <taxon>Ascomycota</taxon>
        <taxon>Pezizomycotina</taxon>
        <taxon>Lecanoromycetes</taxon>
        <taxon>OSLEUM clade</taxon>
        <taxon>Lecanoromycetidae</taxon>
        <taxon>Lecanorales</taxon>
        <taxon>Lecanorineae</taxon>
        <taxon>Parmeliaceae</taxon>
        <taxon>Alectoria</taxon>
    </lineage>
</organism>
<reference evidence="2" key="1">
    <citation type="submission" date="2021-03" db="EMBL/GenBank/DDBJ databases">
        <authorList>
            <person name="Tagirdzhanova G."/>
        </authorList>
    </citation>
    <scope>NUCLEOTIDE SEQUENCE</scope>
</reference>
<evidence type="ECO:0000256" key="1">
    <source>
        <dbReference type="SAM" id="Phobius"/>
    </source>
</evidence>
<keyword evidence="1" id="KW-0812">Transmembrane</keyword>
<evidence type="ECO:0000313" key="2">
    <source>
        <dbReference type="EMBL" id="CAF9925607.1"/>
    </source>
</evidence>
<evidence type="ECO:0000313" key="3">
    <source>
        <dbReference type="Proteomes" id="UP000664203"/>
    </source>
</evidence>
<name>A0A8H3FML6_9LECA</name>
<dbReference type="OrthoDB" id="2150604at2759"/>
<feature type="transmembrane region" description="Helical" evidence="1">
    <location>
        <begin position="174"/>
        <end position="201"/>
    </location>
</feature>
<comment type="caution">
    <text evidence="2">The sequence shown here is derived from an EMBL/GenBank/DDBJ whole genome shotgun (WGS) entry which is preliminary data.</text>
</comment>
<sequence>MVEALSHFLGPGWVITWLIAKTRETFAVVFATWPSMHDPISDLLNAADAEEADKLTEKWTDAKLKELNYVGISSALITGTIASAFSWYSVQDDPWSTEEFWTSALVLALTAISLATQQTIGLSRLCSGENGWLKVRRLLGEADPCDYGSHLEQAGLDLPHQHTESRVRMKKSQLWIWQTPVMLSNFAILLFVIGLMISMFIRAVRSQRDWTKGDLQVTELSSG</sequence>
<dbReference type="EMBL" id="CAJPDR010000205">
    <property type="protein sequence ID" value="CAF9925607.1"/>
    <property type="molecule type" value="Genomic_DNA"/>
</dbReference>
<keyword evidence="3" id="KW-1185">Reference proteome</keyword>
<proteinExistence type="predicted"/>
<dbReference type="Proteomes" id="UP000664203">
    <property type="component" value="Unassembled WGS sequence"/>
</dbReference>
<dbReference type="AlphaFoldDB" id="A0A8H3FML6"/>
<keyword evidence="1" id="KW-0472">Membrane</keyword>
<gene>
    <name evidence="2" type="ORF">ALECFALPRED_003179</name>
</gene>
<accession>A0A8H3FML6</accession>